<evidence type="ECO:0000313" key="2">
    <source>
        <dbReference type="Proteomes" id="UP000596079"/>
    </source>
</evidence>
<dbReference type="AlphaFoldDB" id="A0A7T7WJJ6"/>
<evidence type="ECO:0000313" key="1">
    <source>
        <dbReference type="EMBL" id="QQN88620.1"/>
    </source>
</evidence>
<protein>
    <recommendedName>
        <fullName evidence="3">Protein FilF</fullName>
    </recommendedName>
</protein>
<organism evidence="1 2">
    <name type="scientific">Acinetobacter variabilis</name>
    <dbReference type="NCBI Taxonomy" id="70346"/>
    <lineage>
        <taxon>Bacteria</taxon>
        <taxon>Pseudomonadati</taxon>
        <taxon>Pseudomonadota</taxon>
        <taxon>Gammaproteobacteria</taxon>
        <taxon>Moraxellales</taxon>
        <taxon>Moraxellaceae</taxon>
        <taxon>Acinetobacter</taxon>
    </lineage>
</organism>
<evidence type="ECO:0008006" key="3">
    <source>
        <dbReference type="Google" id="ProtNLM"/>
    </source>
</evidence>
<name>A0A7T7WJJ6_9GAMM</name>
<gene>
    <name evidence="1" type="ORF">IAQ69_02745</name>
</gene>
<dbReference type="PROSITE" id="PS51257">
    <property type="entry name" value="PROKAR_LIPOPROTEIN"/>
    <property type="match status" value="1"/>
</dbReference>
<dbReference type="EMBL" id="CP060811">
    <property type="protein sequence ID" value="QQN88620.1"/>
    <property type="molecule type" value="Genomic_DNA"/>
</dbReference>
<dbReference type="GeneID" id="89666915"/>
<dbReference type="RefSeq" id="WP_180003090.1">
    <property type="nucleotide sequence ID" value="NZ_CP060811.1"/>
</dbReference>
<reference evidence="1 2" key="1">
    <citation type="submission" date="2020-08" db="EMBL/GenBank/DDBJ databases">
        <title>Emergence of ISAba1-mediated novel tet(X) in Acinetobacter variabilis from a chicken farm.</title>
        <authorList>
            <person name="Peng K."/>
            <person name="Li R."/>
        </authorList>
    </citation>
    <scope>NUCLEOTIDE SEQUENCE [LARGE SCALE GENOMIC DNA]</scope>
    <source>
        <strain evidence="1 2">XM9F202-2</strain>
    </source>
</reference>
<sequence>MKNKILYPFAFTALFAALSGCGGESANVIPEQNDEATTNGSCSATATNCLEWGLEYPIDGLNFNCSGDKENTFITLFDQNDGVASGTCQKADSIEFYLKSFSDTKIKLGTVKLSEYMNLSTSSQLPRLSVLDIAKGITGRNIARIEQTDPTVQVAMKLVKIWQTLALEKGRIYNPTDVQPLYITEDMRKNLGKINKDISLTDANLAETLKPFIDISQISDDQAFEVVKKLANIASAAVYQPEFSLFSTSGIISSNLTGSDGLAGCNKSVCDIKDKTTKYLFGHFILITDRQGYTFGSGLQWRDTQLKLGSNNLGSLGGINAELIRKVKPQQITAVPQTSWISPATRMLSSNAPYKMNVANNSNPLEIYQGRLLSDYVIAGKEAFYKMATGKTELSDADRASLGLWRFNADDDNYSGSIDLYKIFPISYLDRQVFRTAENVEPGEEYIFPMYGNMEFKFSENSISPVTVGVVIDSNGDVRTNMQSASNLATDSINGCQGDILPAGLKDNNGVQQYRLGTLGRAFIDEKTVSMRLVFADPVFGSLNGALVGMNSTIQASTNTDDKIVIGGALLNLSNVLNGTSRVGFTNSAGESVGWANTYASFQKVYNNNNTDETTEETNLAKLSGGSVSFKLADCYSIKTK</sequence>
<dbReference type="Proteomes" id="UP000596079">
    <property type="component" value="Chromosome"/>
</dbReference>
<accession>A0A7T7WJJ6</accession>
<proteinExistence type="predicted"/>